<dbReference type="SUPFAM" id="SSF57701">
    <property type="entry name" value="Zn2/Cys6 DNA-binding domain"/>
    <property type="match status" value="1"/>
</dbReference>
<proteinExistence type="predicted"/>
<protein>
    <submittedName>
        <fullName evidence="6">5211_t:CDS:1</fullName>
    </submittedName>
</protein>
<dbReference type="GO" id="GO:0003677">
    <property type="term" value="F:DNA binding"/>
    <property type="evidence" value="ECO:0007669"/>
    <property type="project" value="UniProtKB-KW"/>
</dbReference>
<dbReference type="Proteomes" id="UP000789570">
    <property type="component" value="Unassembled WGS sequence"/>
</dbReference>
<dbReference type="Pfam" id="PF00172">
    <property type="entry name" value="Zn_clus"/>
    <property type="match status" value="1"/>
</dbReference>
<evidence type="ECO:0000256" key="1">
    <source>
        <dbReference type="ARBA" id="ARBA00023015"/>
    </source>
</evidence>
<dbReference type="EMBL" id="CAJVPQ010028402">
    <property type="protein sequence ID" value="CAG8772952.1"/>
    <property type="molecule type" value="Genomic_DNA"/>
</dbReference>
<feature type="domain" description="Zn(2)-C6 fungal-type" evidence="5">
    <location>
        <begin position="30"/>
        <end position="60"/>
    </location>
</feature>
<dbReference type="PROSITE" id="PS50048">
    <property type="entry name" value="ZN2_CY6_FUNGAL_2"/>
    <property type="match status" value="1"/>
</dbReference>
<keyword evidence="7" id="KW-1185">Reference proteome</keyword>
<dbReference type="InterPro" id="IPR036864">
    <property type="entry name" value="Zn2-C6_fun-type_DNA-bd_sf"/>
</dbReference>
<reference evidence="6" key="1">
    <citation type="submission" date="2021-06" db="EMBL/GenBank/DDBJ databases">
        <authorList>
            <person name="Kallberg Y."/>
            <person name="Tangrot J."/>
            <person name="Rosling A."/>
        </authorList>
    </citation>
    <scope>NUCLEOTIDE SEQUENCE</scope>
    <source>
        <strain evidence="6">UK204</strain>
    </source>
</reference>
<keyword evidence="1" id="KW-0805">Transcription regulation</keyword>
<keyword evidence="3" id="KW-0804">Transcription</keyword>
<dbReference type="PROSITE" id="PS00463">
    <property type="entry name" value="ZN2_CY6_FUNGAL_1"/>
    <property type="match status" value="1"/>
</dbReference>
<name>A0A9N9JEV5_9GLOM</name>
<evidence type="ECO:0000256" key="4">
    <source>
        <dbReference type="ARBA" id="ARBA00023242"/>
    </source>
</evidence>
<evidence type="ECO:0000313" key="7">
    <source>
        <dbReference type="Proteomes" id="UP000789570"/>
    </source>
</evidence>
<keyword evidence="2" id="KW-0238">DNA-binding</keyword>
<evidence type="ECO:0000256" key="2">
    <source>
        <dbReference type="ARBA" id="ARBA00023125"/>
    </source>
</evidence>
<sequence>MNISSKAQTTTTSLPNIISAAQKRFKPIETCDNCKQRKVRCDKERPACGTCRKSRRECTYDFSASSKRGRPKTEVEILQEQIEDIQSVQYQ</sequence>
<feature type="non-terminal residue" evidence="6">
    <location>
        <position position="91"/>
    </location>
</feature>
<evidence type="ECO:0000313" key="6">
    <source>
        <dbReference type="EMBL" id="CAG8772952.1"/>
    </source>
</evidence>
<dbReference type="InterPro" id="IPR050675">
    <property type="entry name" value="OAF3"/>
</dbReference>
<organism evidence="6 7">
    <name type="scientific">Funneliformis caledonium</name>
    <dbReference type="NCBI Taxonomy" id="1117310"/>
    <lineage>
        <taxon>Eukaryota</taxon>
        <taxon>Fungi</taxon>
        <taxon>Fungi incertae sedis</taxon>
        <taxon>Mucoromycota</taxon>
        <taxon>Glomeromycotina</taxon>
        <taxon>Glomeromycetes</taxon>
        <taxon>Glomerales</taxon>
        <taxon>Glomeraceae</taxon>
        <taxon>Funneliformis</taxon>
    </lineage>
</organism>
<dbReference type="PANTHER" id="PTHR31069:SF32">
    <property type="entry name" value="ARGININE METABOLISM REGULATION PROTEIN II"/>
    <property type="match status" value="1"/>
</dbReference>
<dbReference type="GO" id="GO:0008270">
    <property type="term" value="F:zinc ion binding"/>
    <property type="evidence" value="ECO:0007669"/>
    <property type="project" value="InterPro"/>
</dbReference>
<dbReference type="Gene3D" id="4.10.240.10">
    <property type="entry name" value="Zn(2)-C6 fungal-type DNA-binding domain"/>
    <property type="match status" value="1"/>
</dbReference>
<comment type="caution">
    <text evidence="6">The sequence shown here is derived from an EMBL/GenBank/DDBJ whole genome shotgun (WGS) entry which is preliminary data.</text>
</comment>
<dbReference type="OrthoDB" id="2154091at2759"/>
<evidence type="ECO:0000259" key="5">
    <source>
        <dbReference type="PROSITE" id="PS50048"/>
    </source>
</evidence>
<dbReference type="CDD" id="cd00067">
    <property type="entry name" value="GAL4"/>
    <property type="match status" value="1"/>
</dbReference>
<evidence type="ECO:0000256" key="3">
    <source>
        <dbReference type="ARBA" id="ARBA00023163"/>
    </source>
</evidence>
<dbReference type="PANTHER" id="PTHR31069">
    <property type="entry name" value="OLEATE-ACTIVATED TRANSCRIPTION FACTOR 1-RELATED"/>
    <property type="match status" value="1"/>
</dbReference>
<dbReference type="SMART" id="SM00066">
    <property type="entry name" value="GAL4"/>
    <property type="match status" value="1"/>
</dbReference>
<keyword evidence="4" id="KW-0539">Nucleus</keyword>
<gene>
    <name evidence="6" type="ORF">FCALED_LOCUS17652</name>
</gene>
<dbReference type="GO" id="GO:0000981">
    <property type="term" value="F:DNA-binding transcription factor activity, RNA polymerase II-specific"/>
    <property type="evidence" value="ECO:0007669"/>
    <property type="project" value="InterPro"/>
</dbReference>
<dbReference type="AlphaFoldDB" id="A0A9N9JEV5"/>
<dbReference type="InterPro" id="IPR001138">
    <property type="entry name" value="Zn2Cys6_DnaBD"/>
</dbReference>
<accession>A0A9N9JEV5</accession>